<dbReference type="PROSITE" id="PS00336">
    <property type="entry name" value="BETA_LACTAMASE_C"/>
    <property type="match status" value="1"/>
</dbReference>
<dbReference type="FunCoup" id="A0A517SC53">
    <property type="interactions" value="100"/>
</dbReference>
<protein>
    <recommendedName>
        <fullName evidence="5">Beta-lactamase</fullName>
        <ecNumber evidence="5">3.5.2.6</ecNumber>
    </recommendedName>
</protein>
<dbReference type="InterPro" id="IPR001586">
    <property type="entry name" value="Beta-lactam_class-C_AS"/>
</dbReference>
<dbReference type="EMBL" id="CP036271">
    <property type="protein sequence ID" value="QDT53684.1"/>
    <property type="molecule type" value="Genomic_DNA"/>
</dbReference>
<dbReference type="GO" id="GO:0030288">
    <property type="term" value="C:outer membrane-bounded periplasmic space"/>
    <property type="evidence" value="ECO:0007669"/>
    <property type="project" value="InterPro"/>
</dbReference>
<dbReference type="GO" id="GO:0046677">
    <property type="term" value="P:response to antibiotic"/>
    <property type="evidence" value="ECO:0007669"/>
    <property type="project" value="UniProtKB-UniRule"/>
</dbReference>
<feature type="signal peptide" evidence="6">
    <location>
        <begin position="1"/>
        <end position="22"/>
    </location>
</feature>
<dbReference type="Gene3D" id="3.40.710.10">
    <property type="entry name" value="DD-peptidase/beta-lactamase superfamily"/>
    <property type="match status" value="1"/>
</dbReference>
<dbReference type="InterPro" id="IPR001466">
    <property type="entry name" value="Beta-lactam-related"/>
</dbReference>
<keyword evidence="4 5" id="KW-0046">Antibiotic resistance</keyword>
<dbReference type="SUPFAM" id="SSF56601">
    <property type="entry name" value="beta-lactamase/transpeptidase-like"/>
    <property type="match status" value="1"/>
</dbReference>
<evidence type="ECO:0000256" key="1">
    <source>
        <dbReference type="ARBA" id="ARBA00001526"/>
    </source>
</evidence>
<sequence length="379" mass="41023" precursor="true">MQALRCVLLALLVVSSAPQATRADDSTTLSTRVSQLTADYRAKRPFAALSVGLLQNGQSHTFSYGQTGEADSQRPTDGRTLFEIGSISKVFTSLALAVMVERGDVNLNDPLSRILPDATLSEDAGNITLHELSTHTSGLPRLPVAMIFDALWNRDNPYVAFDERRLEHFLSSWKAPDQRAFMYSNLGAGLLGHALQHKAGLGSYDSLLKSTIATPLGLVDTTVHLSADQKSRYASGYSLKGLPVSSWDFNALAGAGAIRSSTDDLLVFLKHQLNPEQSPLGKPITRSHKTRKQTKSGVIGLGWLIVEKDGRTLFFHNGATGGYTAFIGFEPGRKQALVLLSNTADAFARDNSLDKLGFKLLGDLGTTPEPPEAEKTKDR</sequence>
<dbReference type="KEGG" id="ccos:Pan44_17070"/>
<comment type="catalytic activity">
    <reaction evidence="1 5">
        <text>a beta-lactam + H2O = a substituted beta-amino acid</text>
        <dbReference type="Rhea" id="RHEA:20401"/>
        <dbReference type="ChEBI" id="CHEBI:15377"/>
        <dbReference type="ChEBI" id="CHEBI:35627"/>
        <dbReference type="ChEBI" id="CHEBI:140347"/>
        <dbReference type="EC" id="3.5.2.6"/>
    </reaction>
</comment>
<dbReference type="GO" id="GO:0008800">
    <property type="term" value="F:beta-lactamase activity"/>
    <property type="evidence" value="ECO:0007669"/>
    <property type="project" value="UniProtKB-UniRule"/>
</dbReference>
<keyword evidence="6" id="KW-0732">Signal</keyword>
<evidence type="ECO:0000259" key="7">
    <source>
        <dbReference type="Pfam" id="PF00144"/>
    </source>
</evidence>
<dbReference type="RefSeq" id="WP_197453943.1">
    <property type="nucleotide sequence ID" value="NZ_CP036271.1"/>
</dbReference>
<dbReference type="AlphaFoldDB" id="A0A517SC53"/>
<dbReference type="GO" id="GO:0017001">
    <property type="term" value="P:antibiotic catabolic process"/>
    <property type="evidence" value="ECO:0007669"/>
    <property type="project" value="InterPro"/>
</dbReference>
<dbReference type="Proteomes" id="UP000315700">
    <property type="component" value="Chromosome"/>
</dbReference>
<evidence type="ECO:0000256" key="6">
    <source>
        <dbReference type="SAM" id="SignalP"/>
    </source>
</evidence>
<dbReference type="InterPro" id="IPR050491">
    <property type="entry name" value="AmpC-like"/>
</dbReference>
<keyword evidence="3 5" id="KW-0378">Hydrolase</keyword>
<evidence type="ECO:0000256" key="2">
    <source>
        <dbReference type="ARBA" id="ARBA00007840"/>
    </source>
</evidence>
<dbReference type="InParanoid" id="A0A517SC53"/>
<dbReference type="Pfam" id="PF00144">
    <property type="entry name" value="Beta-lactamase"/>
    <property type="match status" value="1"/>
</dbReference>
<evidence type="ECO:0000256" key="3">
    <source>
        <dbReference type="ARBA" id="ARBA00022801"/>
    </source>
</evidence>
<reference evidence="8 9" key="1">
    <citation type="submission" date="2019-02" db="EMBL/GenBank/DDBJ databases">
        <title>Deep-cultivation of Planctomycetes and their phenomic and genomic characterization uncovers novel biology.</title>
        <authorList>
            <person name="Wiegand S."/>
            <person name="Jogler M."/>
            <person name="Boedeker C."/>
            <person name="Pinto D."/>
            <person name="Vollmers J."/>
            <person name="Rivas-Marin E."/>
            <person name="Kohn T."/>
            <person name="Peeters S.H."/>
            <person name="Heuer A."/>
            <person name="Rast P."/>
            <person name="Oberbeckmann S."/>
            <person name="Bunk B."/>
            <person name="Jeske O."/>
            <person name="Meyerdierks A."/>
            <person name="Storesund J.E."/>
            <person name="Kallscheuer N."/>
            <person name="Luecker S."/>
            <person name="Lage O.M."/>
            <person name="Pohl T."/>
            <person name="Merkel B.J."/>
            <person name="Hornburger P."/>
            <person name="Mueller R.-W."/>
            <person name="Bruemmer F."/>
            <person name="Labrenz M."/>
            <person name="Spormann A.M."/>
            <person name="Op den Camp H."/>
            <person name="Overmann J."/>
            <person name="Amann R."/>
            <person name="Jetten M.S.M."/>
            <person name="Mascher T."/>
            <person name="Medema M.H."/>
            <person name="Devos D.P."/>
            <person name="Kaster A.-K."/>
            <person name="Ovreas L."/>
            <person name="Rohde M."/>
            <person name="Galperin M.Y."/>
            <person name="Jogler C."/>
        </authorList>
    </citation>
    <scope>NUCLEOTIDE SEQUENCE [LARGE SCALE GENOMIC DNA]</scope>
    <source>
        <strain evidence="8 9">Pan44</strain>
    </source>
</reference>
<evidence type="ECO:0000313" key="9">
    <source>
        <dbReference type="Proteomes" id="UP000315700"/>
    </source>
</evidence>
<gene>
    <name evidence="8" type="primary">ampC</name>
    <name evidence="8" type="ORF">Pan44_17070</name>
</gene>
<comment type="similarity">
    <text evidence="2 5">Belongs to the class-C beta-lactamase family.</text>
</comment>
<feature type="domain" description="Beta-lactamase-related" evidence="7">
    <location>
        <begin position="35"/>
        <end position="348"/>
    </location>
</feature>
<proteinExistence type="inferred from homology"/>
<accession>A0A517SC53</accession>
<feature type="chain" id="PRO_5021751322" description="Beta-lactamase" evidence="6">
    <location>
        <begin position="23"/>
        <end position="379"/>
    </location>
</feature>
<dbReference type="PANTHER" id="PTHR46825:SF8">
    <property type="entry name" value="BETA-LACTAMASE-RELATED"/>
    <property type="match status" value="1"/>
</dbReference>
<dbReference type="InterPro" id="IPR012338">
    <property type="entry name" value="Beta-lactam/transpept-like"/>
</dbReference>
<dbReference type="PANTHER" id="PTHR46825">
    <property type="entry name" value="D-ALANYL-D-ALANINE-CARBOXYPEPTIDASE/ENDOPEPTIDASE AMPH"/>
    <property type="match status" value="1"/>
</dbReference>
<evidence type="ECO:0000256" key="4">
    <source>
        <dbReference type="ARBA" id="ARBA00023251"/>
    </source>
</evidence>
<dbReference type="EC" id="3.5.2.6" evidence="5"/>
<evidence type="ECO:0000313" key="8">
    <source>
        <dbReference type="EMBL" id="QDT53684.1"/>
    </source>
</evidence>
<name>A0A517SC53_9PLAN</name>
<organism evidence="8 9">
    <name type="scientific">Caulifigura coniformis</name>
    <dbReference type="NCBI Taxonomy" id="2527983"/>
    <lineage>
        <taxon>Bacteria</taxon>
        <taxon>Pseudomonadati</taxon>
        <taxon>Planctomycetota</taxon>
        <taxon>Planctomycetia</taxon>
        <taxon>Planctomycetales</taxon>
        <taxon>Planctomycetaceae</taxon>
        <taxon>Caulifigura</taxon>
    </lineage>
</organism>
<evidence type="ECO:0000256" key="5">
    <source>
        <dbReference type="RuleBase" id="RU361140"/>
    </source>
</evidence>
<keyword evidence="9" id="KW-1185">Reference proteome</keyword>